<evidence type="ECO:0000256" key="1">
    <source>
        <dbReference type="SAM" id="SignalP"/>
    </source>
</evidence>
<dbReference type="PROSITE" id="PS51257">
    <property type="entry name" value="PROKAR_LIPOPROTEIN"/>
    <property type="match status" value="1"/>
</dbReference>
<dbReference type="EMBL" id="LSTV01000001">
    <property type="protein sequence ID" value="OAH51515.1"/>
    <property type="molecule type" value="Genomic_DNA"/>
</dbReference>
<dbReference type="InterPro" id="IPR050490">
    <property type="entry name" value="Bact_solute-bd_prot1"/>
</dbReference>
<reference evidence="2 3" key="1">
    <citation type="submission" date="2016-02" db="EMBL/GenBank/DDBJ databases">
        <authorList>
            <person name="Wen L."/>
            <person name="He K."/>
            <person name="Yang H."/>
        </authorList>
    </citation>
    <scope>NUCLEOTIDE SEQUENCE [LARGE SCALE GENOMIC DNA]</scope>
    <source>
        <strain evidence="2 3">CD11_3</strain>
    </source>
</reference>
<organism evidence="2 3">
    <name type="scientific">Microbacterium oleivorans</name>
    <dbReference type="NCBI Taxonomy" id="273677"/>
    <lineage>
        <taxon>Bacteria</taxon>
        <taxon>Bacillati</taxon>
        <taxon>Actinomycetota</taxon>
        <taxon>Actinomycetes</taxon>
        <taxon>Micrococcales</taxon>
        <taxon>Microbacteriaceae</taxon>
        <taxon>Microbacterium</taxon>
    </lineage>
</organism>
<keyword evidence="1" id="KW-0732">Signal</keyword>
<dbReference type="PANTHER" id="PTHR43649">
    <property type="entry name" value="ARABINOSE-BINDING PROTEIN-RELATED"/>
    <property type="match status" value="1"/>
</dbReference>
<dbReference type="RefSeq" id="WP_064002023.1">
    <property type="nucleotide sequence ID" value="NZ_LSTV01000001.1"/>
</dbReference>
<feature type="signal peptide" evidence="1">
    <location>
        <begin position="1"/>
        <end position="29"/>
    </location>
</feature>
<dbReference type="PANTHER" id="PTHR43649:SF12">
    <property type="entry name" value="DIACETYLCHITOBIOSE BINDING PROTEIN DASA"/>
    <property type="match status" value="1"/>
</dbReference>
<gene>
    <name evidence="2" type="ORF">AYL44_04520</name>
</gene>
<dbReference type="InterPro" id="IPR006059">
    <property type="entry name" value="SBP"/>
</dbReference>
<dbReference type="OrthoDB" id="9780991at2"/>
<evidence type="ECO:0000313" key="3">
    <source>
        <dbReference type="Proteomes" id="UP000076998"/>
    </source>
</evidence>
<dbReference type="Proteomes" id="UP000076998">
    <property type="component" value="Unassembled WGS sequence"/>
</dbReference>
<dbReference type="SUPFAM" id="SSF53850">
    <property type="entry name" value="Periplasmic binding protein-like II"/>
    <property type="match status" value="1"/>
</dbReference>
<evidence type="ECO:0000313" key="2">
    <source>
        <dbReference type="EMBL" id="OAH51515.1"/>
    </source>
</evidence>
<protein>
    <recommendedName>
        <fullName evidence="4">Sugar ABC transporter substrate-binding protein</fullName>
    </recommendedName>
</protein>
<evidence type="ECO:0008006" key="4">
    <source>
        <dbReference type="Google" id="ProtNLM"/>
    </source>
</evidence>
<feature type="chain" id="PRO_5039188235" description="Sugar ABC transporter substrate-binding protein" evidence="1">
    <location>
        <begin position="30"/>
        <end position="415"/>
    </location>
</feature>
<dbReference type="Gene3D" id="3.40.190.10">
    <property type="entry name" value="Periplasmic binding protein-like II"/>
    <property type="match status" value="1"/>
</dbReference>
<accession>A0A177KF94</accession>
<sequence length="415" mass="44431">MTSPTRRKLAVTAALLGASALLISGCSSNSGGGGADGPITQFYHQYGEEGVQEAVNRWADDYKDAKIDLQWVEGDYAQRVNALLASGKGIDLFEYNAINVEAARQGQYADLTDLVEPIKDDILPIALKPVTIDGKYYGIPMITDAQLFIYRPSMFKEAGVEVPETWDELVEAAKKLTNADHKGLFLGNDGGAGILAANLPPAAPGGIIDDENTKVSLESPELAEALTSAHELYDSGSLLMGAPTDWWDPTSFIAGDVAMSWQGLWAIPAIKEALGDDVAAFPVPALDGGQPIVGVSQWNEVVAGKSGKIEQAKEIAKKQWIEDTDWQIEFSTKYGFHIPPLKDAREQAETLGDGVAKQIVDLTTEYGWTGGPYYTPAMSTALTDAVTRIVVDGADAKSELSAAQSTMQGMLDTLQ</sequence>
<comment type="caution">
    <text evidence="2">The sequence shown here is derived from an EMBL/GenBank/DDBJ whole genome shotgun (WGS) entry which is preliminary data.</text>
</comment>
<proteinExistence type="predicted"/>
<name>A0A177KF94_9MICO</name>
<dbReference type="Pfam" id="PF13416">
    <property type="entry name" value="SBP_bac_8"/>
    <property type="match status" value="1"/>
</dbReference>
<dbReference type="AlphaFoldDB" id="A0A177KF94"/>